<dbReference type="Proteomes" id="UP000663865">
    <property type="component" value="Unassembled WGS sequence"/>
</dbReference>
<dbReference type="EMBL" id="CAJOBQ010000279">
    <property type="protein sequence ID" value="CAF4315986.1"/>
    <property type="molecule type" value="Genomic_DNA"/>
</dbReference>
<dbReference type="EMBL" id="CAJOBS010000460">
    <property type="protein sequence ID" value="CAF4581854.1"/>
    <property type="molecule type" value="Genomic_DNA"/>
</dbReference>
<evidence type="ECO:0000313" key="11">
    <source>
        <dbReference type="EMBL" id="CAF4642768.1"/>
    </source>
</evidence>
<dbReference type="EMBL" id="CAJNXB010000823">
    <property type="protein sequence ID" value="CAF3102141.1"/>
    <property type="molecule type" value="Genomic_DNA"/>
</dbReference>
<dbReference type="Proteomes" id="UP000663872">
    <property type="component" value="Unassembled WGS sequence"/>
</dbReference>
<dbReference type="InterPro" id="IPR029063">
    <property type="entry name" value="SAM-dependent_MTases_sf"/>
</dbReference>
<evidence type="ECO:0000313" key="4">
    <source>
        <dbReference type="EMBL" id="CAF3361403.1"/>
    </source>
</evidence>
<feature type="signal peptide" evidence="1">
    <location>
        <begin position="1"/>
        <end position="28"/>
    </location>
</feature>
<evidence type="ECO:0000313" key="9">
    <source>
        <dbReference type="EMBL" id="CAF4410502.1"/>
    </source>
</evidence>
<dbReference type="Proteomes" id="UP000663825">
    <property type="component" value="Unassembled WGS sequence"/>
</dbReference>
<keyword evidence="12" id="KW-1185">Reference proteome</keyword>
<dbReference type="Proteomes" id="UP000663869">
    <property type="component" value="Unassembled WGS sequence"/>
</dbReference>
<keyword evidence="1" id="KW-0732">Signal</keyword>
<dbReference type="Proteomes" id="UP000663862">
    <property type="component" value="Unassembled WGS sequence"/>
</dbReference>
<comment type="caution">
    <text evidence="8">The sequence shown here is derived from an EMBL/GenBank/DDBJ whole genome shotgun (WGS) entry which is preliminary data.</text>
</comment>
<dbReference type="AlphaFoldDB" id="A0A820LJQ2"/>
<dbReference type="EMBL" id="CAJNYV010000395">
    <property type="protein sequence ID" value="CAF3359520.1"/>
    <property type="molecule type" value="Genomic_DNA"/>
</dbReference>
<dbReference type="Proteomes" id="UP000663838">
    <property type="component" value="Unassembled WGS sequence"/>
</dbReference>
<evidence type="ECO:0000313" key="5">
    <source>
        <dbReference type="EMBL" id="CAF3672948.1"/>
    </source>
</evidence>
<dbReference type="Gene3D" id="3.40.50.150">
    <property type="entry name" value="Vaccinia Virus protein VP39"/>
    <property type="match status" value="1"/>
</dbReference>
<dbReference type="EMBL" id="CAJOBO010001805">
    <property type="protein sequence ID" value="CAF4410502.1"/>
    <property type="molecule type" value="Genomic_DNA"/>
</dbReference>
<dbReference type="EMBL" id="CAJNYD010001733">
    <property type="protein sequence ID" value="CAF3361403.1"/>
    <property type="molecule type" value="Genomic_DNA"/>
</dbReference>
<protein>
    <submittedName>
        <fullName evidence="8">Uncharacterized protein</fullName>
    </submittedName>
</protein>
<evidence type="ECO:0000313" key="8">
    <source>
        <dbReference type="EMBL" id="CAF4358448.1"/>
    </source>
</evidence>
<evidence type="ECO:0000313" key="6">
    <source>
        <dbReference type="EMBL" id="CAF3706871.1"/>
    </source>
</evidence>
<dbReference type="Proteomes" id="UP000663873">
    <property type="component" value="Unassembled WGS sequence"/>
</dbReference>
<dbReference type="EMBL" id="CAJOBR010001889">
    <property type="protein sequence ID" value="CAF4642768.1"/>
    <property type="molecule type" value="Genomic_DNA"/>
</dbReference>
<evidence type="ECO:0000313" key="3">
    <source>
        <dbReference type="EMBL" id="CAF3359520.1"/>
    </source>
</evidence>
<evidence type="ECO:0000313" key="2">
    <source>
        <dbReference type="EMBL" id="CAF3102141.1"/>
    </source>
</evidence>
<name>A0A820LJQ2_9BILA</name>
<proteinExistence type="predicted"/>
<dbReference type="Proteomes" id="UP000663833">
    <property type="component" value="Unassembled WGS sequence"/>
</dbReference>
<evidence type="ECO:0000313" key="7">
    <source>
        <dbReference type="EMBL" id="CAF4315986.1"/>
    </source>
</evidence>
<evidence type="ECO:0000256" key="1">
    <source>
        <dbReference type="SAM" id="SignalP"/>
    </source>
</evidence>
<organism evidence="8 12">
    <name type="scientific">Rotaria socialis</name>
    <dbReference type="NCBI Taxonomy" id="392032"/>
    <lineage>
        <taxon>Eukaryota</taxon>
        <taxon>Metazoa</taxon>
        <taxon>Spiralia</taxon>
        <taxon>Gnathifera</taxon>
        <taxon>Rotifera</taxon>
        <taxon>Eurotatoria</taxon>
        <taxon>Bdelloidea</taxon>
        <taxon>Philodinida</taxon>
        <taxon>Philodinidae</taxon>
        <taxon>Rotaria</taxon>
    </lineage>
</organism>
<feature type="chain" id="PRO_5036416348" evidence="1">
    <location>
        <begin position="29"/>
        <end position="270"/>
    </location>
</feature>
<dbReference type="EMBL" id="CAJOBP010002503">
    <property type="protein sequence ID" value="CAF4358448.1"/>
    <property type="molecule type" value="Genomic_DNA"/>
</dbReference>
<sequence>MFILIFNLIKRICWQVYLLFTRLPPTQAWVDPREQALMVKYIQNFKRKQSQQKISMVEFGAGSSTFFFSSFVDYYVSIEHSLDYCRELERMAHNQSHRSVKIFYMGRNSSGFYIKRCFEQKPLQSDQTSRIEIYCVPRNAYSLAAYRLWATGGRSTYTMYRDYIDFLSVYFRDTKFDFAFLDGRARPQVAYALLKQLNGPNAKVFIHDWNQRKAYHIIEREFYNIIDQQIESTQSGGGGLVVLEKKFESIGQRNINDIEWKYGKEPEWWI</sequence>
<dbReference type="Proteomes" id="UP000663851">
    <property type="component" value="Unassembled WGS sequence"/>
</dbReference>
<dbReference type="OrthoDB" id="9982288at2759"/>
<accession>A0A820LJQ2</accession>
<gene>
    <name evidence="6" type="ORF">FME351_LOCUS28122</name>
    <name evidence="5" type="ORF">GRG538_LOCUS26500</name>
    <name evidence="9" type="ORF">HFQ381_LOCUS20773</name>
    <name evidence="3" type="ORF">KIK155_LOCUS4360</name>
    <name evidence="4" type="ORF">LUA448_LOCUS13986</name>
    <name evidence="11" type="ORF">QYT958_LOCUS14251</name>
    <name evidence="2" type="ORF">TIS948_LOCUS7005</name>
    <name evidence="10" type="ORF">TOA249_LOCUS9318</name>
    <name evidence="7" type="ORF">TSG867_LOCUS7229</name>
    <name evidence="8" type="ORF">UJA718_LOCUS16271</name>
</gene>
<evidence type="ECO:0000313" key="10">
    <source>
        <dbReference type="EMBL" id="CAF4581854.1"/>
    </source>
</evidence>
<evidence type="ECO:0000313" key="12">
    <source>
        <dbReference type="Proteomes" id="UP000663873"/>
    </source>
</evidence>
<dbReference type="Proteomes" id="UP000663848">
    <property type="component" value="Unassembled WGS sequence"/>
</dbReference>
<reference evidence="8" key="1">
    <citation type="submission" date="2021-02" db="EMBL/GenBank/DDBJ databases">
        <authorList>
            <person name="Nowell W R."/>
        </authorList>
    </citation>
    <scope>NUCLEOTIDE SEQUENCE</scope>
</reference>
<dbReference type="EMBL" id="CAJNYT010004608">
    <property type="protein sequence ID" value="CAF3672948.1"/>
    <property type="molecule type" value="Genomic_DNA"/>
</dbReference>
<dbReference type="EMBL" id="CAJNYU010003848">
    <property type="protein sequence ID" value="CAF3706871.1"/>
    <property type="molecule type" value="Genomic_DNA"/>
</dbReference>